<evidence type="ECO:0000313" key="2">
    <source>
        <dbReference type="Proteomes" id="UP000479710"/>
    </source>
</evidence>
<sequence length="88" mass="9235">MTERRARTTRWSERAATELAAPYVAASASDTLVETVVVVFCFLVMGAAGCHAGQGRTAPSYAHACMTRAAVGNFARLTAPATSARSLD</sequence>
<organism evidence="1 2">
    <name type="scientific">Oryza meyeriana var. granulata</name>
    <dbReference type="NCBI Taxonomy" id="110450"/>
    <lineage>
        <taxon>Eukaryota</taxon>
        <taxon>Viridiplantae</taxon>
        <taxon>Streptophyta</taxon>
        <taxon>Embryophyta</taxon>
        <taxon>Tracheophyta</taxon>
        <taxon>Spermatophyta</taxon>
        <taxon>Magnoliopsida</taxon>
        <taxon>Liliopsida</taxon>
        <taxon>Poales</taxon>
        <taxon>Poaceae</taxon>
        <taxon>BOP clade</taxon>
        <taxon>Oryzoideae</taxon>
        <taxon>Oryzeae</taxon>
        <taxon>Oryzinae</taxon>
        <taxon>Oryza</taxon>
        <taxon>Oryza meyeriana</taxon>
    </lineage>
</organism>
<comment type="caution">
    <text evidence="1">The sequence shown here is derived from an EMBL/GenBank/DDBJ whole genome shotgun (WGS) entry which is preliminary data.</text>
</comment>
<dbReference type="AlphaFoldDB" id="A0A6G1CTY1"/>
<dbReference type="EMBL" id="SPHZ02000008">
    <property type="protein sequence ID" value="KAF0903600.1"/>
    <property type="molecule type" value="Genomic_DNA"/>
</dbReference>
<name>A0A6G1CTY1_9ORYZ</name>
<gene>
    <name evidence="1" type="ORF">E2562_028014</name>
</gene>
<dbReference type="Proteomes" id="UP000479710">
    <property type="component" value="Unassembled WGS sequence"/>
</dbReference>
<evidence type="ECO:0000313" key="1">
    <source>
        <dbReference type="EMBL" id="KAF0903600.1"/>
    </source>
</evidence>
<accession>A0A6G1CTY1</accession>
<proteinExistence type="predicted"/>
<keyword evidence="2" id="KW-1185">Reference proteome</keyword>
<protein>
    <submittedName>
        <fullName evidence="1">Uncharacterized protein</fullName>
    </submittedName>
</protein>
<reference evidence="1 2" key="1">
    <citation type="submission" date="2019-11" db="EMBL/GenBank/DDBJ databases">
        <title>Whole genome sequence of Oryza granulata.</title>
        <authorList>
            <person name="Li W."/>
        </authorList>
    </citation>
    <scope>NUCLEOTIDE SEQUENCE [LARGE SCALE GENOMIC DNA]</scope>
    <source>
        <strain evidence="2">cv. Menghai</strain>
        <tissue evidence="1">Leaf</tissue>
    </source>
</reference>